<feature type="domain" description="FecR protein" evidence="1">
    <location>
        <begin position="124"/>
        <end position="222"/>
    </location>
</feature>
<name>A0ABT9JQR9_9PROT</name>
<feature type="domain" description="FecR N-terminal" evidence="2">
    <location>
        <begin position="25"/>
        <end position="66"/>
    </location>
</feature>
<keyword evidence="4" id="KW-1185">Reference proteome</keyword>
<sequence length="336" mass="37725">MRPPLTEPLLPVRAALAEKITPAMQQASLWYARWRSDDMDEQAQVAWQAWLEADDAHRQAWQRVESIQQQFGKVPAALAVATLQAPPSAERRRVLKQMVILLSASGVGYYSYREQPWRGVLADAKTSVGERRQIMLTDGTRLHLNTDSAVNILYTDQVRVVELLHGEIMIETAHEQLAIYRPFRVLTKQGSVTALGTRFGVRDWPQAGRALIKVNVFEGEVEVLPSQSTGLPVHVMAGESLVFSQVNTAAKTKLKATDMAWVNGLIVVYAIRLQDFVQELSRYHSGVLRCDPAVAELQISGAFPTQDMEAILQTIAQTLPVRIRRFTRYWTTLVPV</sequence>
<dbReference type="InterPro" id="IPR012373">
    <property type="entry name" value="Ferrdict_sens_TM"/>
</dbReference>
<accession>A0ABT9JQR9</accession>
<comment type="caution">
    <text evidence="3">The sequence shown here is derived from an EMBL/GenBank/DDBJ whole genome shotgun (WGS) entry which is preliminary data.</text>
</comment>
<proteinExistence type="predicted"/>
<evidence type="ECO:0000259" key="1">
    <source>
        <dbReference type="Pfam" id="PF04773"/>
    </source>
</evidence>
<dbReference type="Gene3D" id="2.60.120.1440">
    <property type="match status" value="1"/>
</dbReference>
<protein>
    <submittedName>
        <fullName evidence="3">FecR domain-containing protein</fullName>
    </submittedName>
</protein>
<dbReference type="Pfam" id="PF04773">
    <property type="entry name" value="FecR"/>
    <property type="match status" value="1"/>
</dbReference>
<evidence type="ECO:0000313" key="3">
    <source>
        <dbReference type="EMBL" id="MDP8566912.1"/>
    </source>
</evidence>
<gene>
    <name evidence="3" type="ORF">Q9291_03520</name>
</gene>
<dbReference type="Proteomes" id="UP001225906">
    <property type="component" value="Unassembled WGS sequence"/>
</dbReference>
<dbReference type="PANTHER" id="PTHR30273:SF2">
    <property type="entry name" value="PROTEIN FECR"/>
    <property type="match status" value="1"/>
</dbReference>
<dbReference type="InterPro" id="IPR006860">
    <property type="entry name" value="FecR"/>
</dbReference>
<organism evidence="3 4">
    <name type="scientific">Methylophilus aquaticus</name>
    <dbReference type="NCBI Taxonomy" id="1971610"/>
    <lineage>
        <taxon>Bacteria</taxon>
        <taxon>Pseudomonadati</taxon>
        <taxon>Pseudomonadota</taxon>
        <taxon>Betaproteobacteria</taxon>
        <taxon>Nitrosomonadales</taxon>
        <taxon>Methylophilaceae</taxon>
        <taxon>Methylophilus</taxon>
    </lineage>
</organism>
<dbReference type="InterPro" id="IPR032623">
    <property type="entry name" value="FecR_N"/>
</dbReference>
<dbReference type="PIRSF" id="PIRSF018266">
    <property type="entry name" value="FecR"/>
    <property type="match status" value="1"/>
</dbReference>
<dbReference type="EMBL" id="JAVCAP010000004">
    <property type="protein sequence ID" value="MDP8566912.1"/>
    <property type="molecule type" value="Genomic_DNA"/>
</dbReference>
<evidence type="ECO:0000259" key="2">
    <source>
        <dbReference type="Pfam" id="PF16220"/>
    </source>
</evidence>
<dbReference type="RefSeq" id="WP_306388611.1">
    <property type="nucleotide sequence ID" value="NZ_JAVCAP010000004.1"/>
</dbReference>
<dbReference type="Pfam" id="PF16220">
    <property type="entry name" value="DUF4880"/>
    <property type="match status" value="1"/>
</dbReference>
<reference evidence="4" key="1">
    <citation type="journal article" date="2019" name="Int. J. Syst. Evol. Microbiol.">
        <title>The Global Catalogue of Microorganisms (GCM) 10K type strain sequencing project: providing services to taxonomists for standard genome sequencing and annotation.</title>
        <authorList>
            <consortium name="The Broad Institute Genomics Platform"/>
            <consortium name="The Broad Institute Genome Sequencing Center for Infectious Disease"/>
            <person name="Wu L."/>
            <person name="Ma J."/>
        </authorList>
    </citation>
    <scope>NUCLEOTIDE SEQUENCE [LARGE SCALE GENOMIC DNA]</scope>
    <source>
        <strain evidence="4">VKM B-3159</strain>
    </source>
</reference>
<evidence type="ECO:0000313" key="4">
    <source>
        <dbReference type="Proteomes" id="UP001225906"/>
    </source>
</evidence>
<dbReference type="PANTHER" id="PTHR30273">
    <property type="entry name" value="PERIPLASMIC SIGNAL SENSOR AND SIGMA FACTOR ACTIVATOR FECR-RELATED"/>
    <property type="match status" value="1"/>
</dbReference>